<evidence type="ECO:0000256" key="2">
    <source>
        <dbReference type="ARBA" id="ARBA00022679"/>
    </source>
</evidence>
<dbReference type="NCBIfam" id="NF004046">
    <property type="entry name" value="PRK05563.1"/>
    <property type="match status" value="1"/>
</dbReference>
<evidence type="ECO:0000313" key="15">
    <source>
        <dbReference type="Proteomes" id="UP000177900"/>
    </source>
</evidence>
<keyword evidence="9 11" id="KW-0239">DNA-directed DNA polymerase</keyword>
<dbReference type="Pfam" id="PF13177">
    <property type="entry name" value="DNA_pol3_delta2"/>
    <property type="match status" value="1"/>
</dbReference>
<dbReference type="InterPro" id="IPR027417">
    <property type="entry name" value="P-loop_NTPase"/>
</dbReference>
<evidence type="ECO:0000256" key="3">
    <source>
        <dbReference type="ARBA" id="ARBA00022695"/>
    </source>
</evidence>
<dbReference type="Pfam" id="PF12169">
    <property type="entry name" value="DNA_pol3_gamma3"/>
    <property type="match status" value="1"/>
</dbReference>
<dbReference type="GO" id="GO:0009360">
    <property type="term" value="C:DNA polymerase III complex"/>
    <property type="evidence" value="ECO:0007669"/>
    <property type="project" value="InterPro"/>
</dbReference>
<gene>
    <name evidence="11" type="primary">dnaX</name>
    <name evidence="14" type="ORF">A2864_02750</name>
</gene>
<dbReference type="InterPro" id="IPR022754">
    <property type="entry name" value="DNA_pol_III_gamma-3"/>
</dbReference>
<dbReference type="InterPro" id="IPR048448">
    <property type="entry name" value="DnaX-like_C"/>
</dbReference>
<dbReference type="Gene3D" id="1.20.272.10">
    <property type="match status" value="1"/>
</dbReference>
<keyword evidence="4 11" id="KW-0235">DNA replication</keyword>
<sequence length="533" mass="60153">MTVLYRKYRPAKLADLLGQEHIKETLLKQLSTGKFPHAFLFSGPRGIGKTSTARILAKAINCQRIEKNQKNSDLKFGEPCNECETCLAINEARHLDLLEIDAASNRGIDEIRDLREKIKLAPSGSRFKVYIIDEAHMLTAEAFNALLKTLEEPPPHAVFILATTEPHKIPATILSRTSRFDFKRPSPVEIKQKLAYIANKEGWDFSDEVLSELARTADGAYRDAEVLLEKVASVNKKAAIEEVQKILGKVDRSEVDRLLTHIIAQNSRNAFVGIDNFIKSGGNVRVLNEMLLEILRKLLLIKAGVGEQLVAPGDVESFEKLSEWTASLSKEKILKLIQAFSESLERLRTSIIPSLPLEIAIVEVCEEDRVEDLSNVGRSSEDAEQEATLEVQKQTPRDEEKEESEVKIIEVEEKKTASDSAILKKIQKGWLALLKEVKPLNASLEVFLRNAKPVDLDEDLLTIEFGYRFHKERIEDLKNRSIIEDLIKKLFGISVRIKGTVGQKPIRVEKEQNKEETQRDETDPAEIFGKFEG</sequence>
<evidence type="ECO:0000256" key="12">
    <source>
        <dbReference type="SAM" id="MobiDB-lite"/>
    </source>
</evidence>
<dbReference type="GO" id="GO:0005524">
    <property type="term" value="F:ATP binding"/>
    <property type="evidence" value="ECO:0007669"/>
    <property type="project" value="UniProtKB-KW"/>
</dbReference>
<dbReference type="EMBL" id="MHCV01000024">
    <property type="protein sequence ID" value="OGY27476.1"/>
    <property type="molecule type" value="Genomic_DNA"/>
</dbReference>
<evidence type="ECO:0000256" key="1">
    <source>
        <dbReference type="ARBA" id="ARBA00006360"/>
    </source>
</evidence>
<evidence type="ECO:0000256" key="7">
    <source>
        <dbReference type="ARBA" id="ARBA00022833"/>
    </source>
</evidence>
<keyword evidence="7" id="KW-0862">Zinc</keyword>
<feature type="region of interest" description="Disordered" evidence="12">
    <location>
        <begin position="373"/>
        <end position="405"/>
    </location>
</feature>
<comment type="catalytic activity">
    <reaction evidence="10 11">
        <text>DNA(n) + a 2'-deoxyribonucleoside 5'-triphosphate = DNA(n+1) + diphosphate</text>
        <dbReference type="Rhea" id="RHEA:22508"/>
        <dbReference type="Rhea" id="RHEA-COMP:17339"/>
        <dbReference type="Rhea" id="RHEA-COMP:17340"/>
        <dbReference type="ChEBI" id="CHEBI:33019"/>
        <dbReference type="ChEBI" id="CHEBI:61560"/>
        <dbReference type="ChEBI" id="CHEBI:173112"/>
        <dbReference type="EC" id="2.7.7.7"/>
    </reaction>
</comment>
<dbReference type="InterPro" id="IPR012763">
    <property type="entry name" value="DNA_pol_III_sug/sutau_N"/>
</dbReference>
<keyword evidence="8 11" id="KW-0067">ATP-binding</keyword>
<dbReference type="Proteomes" id="UP000177900">
    <property type="component" value="Unassembled WGS sequence"/>
</dbReference>
<comment type="caution">
    <text evidence="14">The sequence shown here is derived from an EMBL/GenBank/DDBJ whole genome shotgun (WGS) entry which is preliminary data.</text>
</comment>
<comment type="subunit">
    <text evidence="11">DNA polymerase III contains a core (composed of alpha, epsilon and theta chains) that associates with a tau subunit. This core dimerizes to form the POLIII' complex. PolIII' associates with the gamma complex (composed of gamma, delta, delta', psi and chi chains) and with the beta chain to form the complete DNA polymerase III complex.</text>
</comment>
<dbReference type="AlphaFoldDB" id="A0A1G1WID3"/>
<dbReference type="Gene3D" id="3.40.50.300">
    <property type="entry name" value="P-loop containing nucleotide triphosphate hydrolases"/>
    <property type="match status" value="1"/>
</dbReference>
<evidence type="ECO:0000256" key="10">
    <source>
        <dbReference type="ARBA" id="ARBA00049244"/>
    </source>
</evidence>
<dbReference type="SUPFAM" id="SSF52540">
    <property type="entry name" value="P-loop containing nucleoside triphosphate hydrolases"/>
    <property type="match status" value="1"/>
</dbReference>
<dbReference type="GO" id="GO:0003887">
    <property type="term" value="F:DNA-directed DNA polymerase activity"/>
    <property type="evidence" value="ECO:0007669"/>
    <property type="project" value="UniProtKB-KW"/>
</dbReference>
<evidence type="ECO:0000256" key="8">
    <source>
        <dbReference type="ARBA" id="ARBA00022840"/>
    </source>
</evidence>
<dbReference type="Gene3D" id="1.10.8.60">
    <property type="match status" value="1"/>
</dbReference>
<dbReference type="InterPro" id="IPR003593">
    <property type="entry name" value="AAA+_ATPase"/>
</dbReference>
<comment type="similarity">
    <text evidence="1 11">Belongs to the DnaX/STICHEL family.</text>
</comment>
<keyword evidence="5" id="KW-0479">Metal-binding</keyword>
<evidence type="ECO:0000256" key="6">
    <source>
        <dbReference type="ARBA" id="ARBA00022741"/>
    </source>
</evidence>
<accession>A0A1G1WID3</accession>
<evidence type="ECO:0000256" key="11">
    <source>
        <dbReference type="RuleBase" id="RU364063"/>
    </source>
</evidence>
<keyword evidence="2 11" id="KW-0808">Transferase</keyword>
<dbReference type="SUPFAM" id="SSF48019">
    <property type="entry name" value="post-AAA+ oligomerization domain-like"/>
    <property type="match status" value="1"/>
</dbReference>
<dbReference type="InterPro" id="IPR050238">
    <property type="entry name" value="DNA_Rep/Repair_Clamp_Loader"/>
</dbReference>
<reference evidence="14 15" key="1">
    <citation type="journal article" date="2016" name="Nat. Commun.">
        <title>Thousands of microbial genomes shed light on interconnected biogeochemical processes in an aquifer system.</title>
        <authorList>
            <person name="Anantharaman K."/>
            <person name="Brown C.T."/>
            <person name="Hug L.A."/>
            <person name="Sharon I."/>
            <person name="Castelle C.J."/>
            <person name="Probst A.J."/>
            <person name="Thomas B.C."/>
            <person name="Singh A."/>
            <person name="Wilkins M.J."/>
            <person name="Karaoz U."/>
            <person name="Brodie E.L."/>
            <person name="Williams K.H."/>
            <person name="Hubbard S.S."/>
            <person name="Banfield J.F."/>
        </authorList>
    </citation>
    <scope>NUCLEOTIDE SEQUENCE [LARGE SCALE GENOMIC DNA]</scope>
</reference>
<evidence type="ECO:0000256" key="4">
    <source>
        <dbReference type="ARBA" id="ARBA00022705"/>
    </source>
</evidence>
<dbReference type="GO" id="GO:0006261">
    <property type="term" value="P:DNA-templated DNA replication"/>
    <property type="evidence" value="ECO:0007669"/>
    <property type="project" value="TreeGrafter"/>
</dbReference>
<proteinExistence type="inferred from homology"/>
<evidence type="ECO:0000256" key="9">
    <source>
        <dbReference type="ARBA" id="ARBA00022932"/>
    </source>
</evidence>
<dbReference type="EC" id="2.7.7.7" evidence="11"/>
<dbReference type="SMART" id="SM00382">
    <property type="entry name" value="AAA"/>
    <property type="match status" value="1"/>
</dbReference>
<dbReference type="Gene3D" id="3.30.300.180">
    <property type="match status" value="1"/>
</dbReference>
<comment type="function">
    <text evidence="11">DNA polymerase III is a complex, multichain enzyme responsible for most of the replicative synthesis in bacteria. This DNA polymerase also exhibits 3' to 5' exonuclease activity.</text>
</comment>
<evidence type="ECO:0000259" key="13">
    <source>
        <dbReference type="SMART" id="SM00382"/>
    </source>
</evidence>
<protein>
    <recommendedName>
        <fullName evidence="11">DNA polymerase III subunit gamma/tau</fullName>
        <ecNumber evidence="11">2.7.7.7</ecNumber>
    </recommendedName>
</protein>
<dbReference type="PANTHER" id="PTHR11669:SF0">
    <property type="entry name" value="PROTEIN STICHEL-LIKE 2"/>
    <property type="match status" value="1"/>
</dbReference>
<feature type="compositionally biased region" description="Basic and acidic residues" evidence="12">
    <location>
        <begin position="508"/>
        <end position="522"/>
    </location>
</feature>
<feature type="compositionally biased region" description="Basic and acidic residues" evidence="12">
    <location>
        <begin position="395"/>
        <end position="405"/>
    </location>
</feature>
<dbReference type="Pfam" id="PF20964">
    <property type="entry name" value="DnaX_C"/>
    <property type="match status" value="1"/>
</dbReference>
<evidence type="ECO:0000313" key="14">
    <source>
        <dbReference type="EMBL" id="OGY27476.1"/>
    </source>
</evidence>
<keyword evidence="3 11" id="KW-0548">Nucleotidyltransferase</keyword>
<feature type="domain" description="AAA+ ATPase" evidence="13">
    <location>
        <begin position="35"/>
        <end position="186"/>
    </location>
</feature>
<dbReference type="FunFam" id="3.40.50.300:FF:000014">
    <property type="entry name" value="DNA polymerase III subunit gamma/tau"/>
    <property type="match status" value="1"/>
</dbReference>
<dbReference type="GO" id="GO:0003677">
    <property type="term" value="F:DNA binding"/>
    <property type="evidence" value="ECO:0007669"/>
    <property type="project" value="InterPro"/>
</dbReference>
<dbReference type="NCBIfam" id="TIGR02397">
    <property type="entry name" value="dnaX_nterm"/>
    <property type="match status" value="1"/>
</dbReference>
<keyword evidence="6 11" id="KW-0547">Nucleotide-binding</keyword>
<evidence type="ECO:0000256" key="5">
    <source>
        <dbReference type="ARBA" id="ARBA00022723"/>
    </source>
</evidence>
<dbReference type="PANTHER" id="PTHR11669">
    <property type="entry name" value="REPLICATION FACTOR C / DNA POLYMERASE III GAMMA-TAU SUBUNIT"/>
    <property type="match status" value="1"/>
</dbReference>
<name>A0A1G1WID3_9BACT</name>
<feature type="region of interest" description="Disordered" evidence="12">
    <location>
        <begin position="508"/>
        <end position="533"/>
    </location>
</feature>
<dbReference type="GO" id="GO:0046872">
    <property type="term" value="F:metal ion binding"/>
    <property type="evidence" value="ECO:0007669"/>
    <property type="project" value="UniProtKB-KW"/>
</dbReference>
<dbReference type="InterPro" id="IPR008921">
    <property type="entry name" value="DNA_pol3_clamp-load_cplx_C"/>
</dbReference>
<organism evidence="14 15">
    <name type="scientific">Candidatus Woykebacteria bacterium RIFCSPHIGHO2_01_FULL_39_12</name>
    <dbReference type="NCBI Taxonomy" id="1802599"/>
    <lineage>
        <taxon>Bacteria</taxon>
        <taxon>Candidatus Woykeibacteriota</taxon>
    </lineage>
</organism>
<dbReference type="InterPro" id="IPR038454">
    <property type="entry name" value="DnaA_N_sf"/>
</dbReference>
<dbReference type="CDD" id="cd00009">
    <property type="entry name" value="AAA"/>
    <property type="match status" value="1"/>
</dbReference>